<dbReference type="GO" id="GO:0003682">
    <property type="term" value="F:chromatin binding"/>
    <property type="evidence" value="ECO:0007669"/>
    <property type="project" value="EnsemblFungi"/>
</dbReference>
<evidence type="ECO:0000256" key="4">
    <source>
        <dbReference type="ARBA" id="ARBA00023242"/>
    </source>
</evidence>
<dbReference type="GO" id="GO:0051598">
    <property type="term" value="P:meiotic recombination checkpoint signaling"/>
    <property type="evidence" value="ECO:0007669"/>
    <property type="project" value="EnsemblFungi"/>
</dbReference>
<dbReference type="GO" id="GO:0000800">
    <property type="term" value="C:lateral element"/>
    <property type="evidence" value="ECO:0007669"/>
    <property type="project" value="EnsemblFungi"/>
</dbReference>
<evidence type="ECO:0000313" key="7">
    <source>
        <dbReference type="EMBL" id="CCF56429.1"/>
    </source>
</evidence>
<dbReference type="PANTHER" id="PTHR48225">
    <property type="entry name" value="HORMA DOMAIN-CONTAINING PROTEIN 1"/>
    <property type="match status" value="1"/>
</dbReference>
<proteinExistence type="predicted"/>
<keyword evidence="5" id="KW-0469">Meiosis</keyword>
<dbReference type="PROSITE" id="PS50815">
    <property type="entry name" value="HORMA"/>
    <property type="match status" value="1"/>
</dbReference>
<reference evidence="7 8" key="1">
    <citation type="journal article" date="2011" name="Proc. Natl. Acad. Sci. U.S.A.">
        <title>Evolutionary erosion of yeast sex chromosomes by mating-type switching accidents.</title>
        <authorList>
            <person name="Gordon J.L."/>
            <person name="Armisen D."/>
            <person name="Proux-Wera E."/>
            <person name="Oheigeartaigh S.S."/>
            <person name="Byrne K.P."/>
            <person name="Wolfe K.H."/>
        </authorList>
    </citation>
    <scope>NUCLEOTIDE SEQUENCE [LARGE SCALE GENOMIC DNA]</scope>
    <source>
        <strain evidence="8">ATCC 22294 / BCRC 22015 / CBS 2517 / CECT 1963 / NBRC 1671 / NRRL Y-8276</strain>
    </source>
</reference>
<dbReference type="InterPro" id="IPR003511">
    <property type="entry name" value="HORMA_dom"/>
</dbReference>
<accession>H2APX9</accession>
<dbReference type="GeneID" id="13882653"/>
<dbReference type="InterPro" id="IPR051294">
    <property type="entry name" value="HORMA_MeioticProgression"/>
</dbReference>
<dbReference type="PANTHER" id="PTHR48225:SF7">
    <property type="entry name" value="MEIOSIS-SPECIFIC PROTEIN HOP1"/>
    <property type="match status" value="1"/>
</dbReference>
<dbReference type="GO" id="GO:0010846">
    <property type="term" value="P:activation of reciprocal meiotic recombination"/>
    <property type="evidence" value="ECO:0007669"/>
    <property type="project" value="EnsemblFungi"/>
</dbReference>
<evidence type="ECO:0000256" key="1">
    <source>
        <dbReference type="ARBA" id="ARBA00004123"/>
    </source>
</evidence>
<keyword evidence="3" id="KW-0158">Chromosome</keyword>
<evidence type="ECO:0000259" key="6">
    <source>
        <dbReference type="PROSITE" id="PS50815"/>
    </source>
</evidence>
<dbReference type="AlphaFoldDB" id="H2APX9"/>
<dbReference type="InParanoid" id="H2APX9"/>
<dbReference type="FunCoup" id="H2APX9">
    <property type="interactions" value="144"/>
</dbReference>
<keyword evidence="4" id="KW-0539">Nucleus</keyword>
<keyword evidence="8" id="KW-1185">Reference proteome</keyword>
<evidence type="ECO:0000256" key="5">
    <source>
        <dbReference type="ARBA" id="ARBA00023254"/>
    </source>
</evidence>
<evidence type="ECO:0000256" key="3">
    <source>
        <dbReference type="ARBA" id="ARBA00022454"/>
    </source>
</evidence>
<dbReference type="eggNOG" id="KOG4652">
    <property type="taxonomic scope" value="Eukaryota"/>
</dbReference>
<dbReference type="KEGG" id="kaf:KAFR_0B01300"/>
<sequence>MSTNQLVLTKQKPPATKTAITIEQSQKLVQTMLTMSFGCIAFLRGLFPDENFIDQRFVPEKVDKNYNKQTASHANSIKIKTLLRGKSKDADLLLDWLEKGVFQSVKLRYLKMLSLEIFLDEDNPAELIENYCFKFDYNFNDNSVSMKINDDKDSISLLDSRKMAQQLMRRFIIITQSLDPLPQKKFLNMKLMFNDSVDPDYQPTMFRDATFDKRATIQIPLSSNLESCSAGNLNTNFQKLNLNVYSAADNTTKEGTRQIDPFEIALDAEEEEQVQSQSILKAGSVQFVDSPTTNVLSKFLNSSQPSIQPTQKAFQNYTQEVGTRSTLGQIENSQGRCECSIPCTQSASSVKKCKLCKRELHGICYGNCGRPMVEACLTCLVGETHWGFKSDEFKDLMILRRCYRFMARKRGSVSSVLAFFEQVVPADLLDKEYMERIKFAVAVLFHDNIFTLEDDQNRKRTQTKRVSNSVMIDVDGGLLINYNKQLLKGERHIWNFSYTSPKAHSCYMDVFAKSTSQFEEWLQEIKELRLICKNPTSELPAMEKLAIDDDHDLNTQDPIIIRSKRKNIDLEQYLKDENSSLIISDTIDMKKQHDEPASKKIRKISVSKKTLKSIW</sequence>
<evidence type="ECO:0000313" key="8">
    <source>
        <dbReference type="Proteomes" id="UP000005220"/>
    </source>
</evidence>
<dbReference type="Proteomes" id="UP000005220">
    <property type="component" value="Chromosome 2"/>
</dbReference>
<protein>
    <recommendedName>
        <fullName evidence="6">HORMA domain-containing protein</fullName>
    </recommendedName>
</protein>
<organism evidence="7 8">
    <name type="scientific">Kazachstania africana (strain ATCC 22294 / BCRC 22015 / CBS 2517 / CECT 1963 / NBRC 1671 / NRRL Y-8276)</name>
    <name type="common">Yeast</name>
    <name type="synonym">Kluyveromyces africanus</name>
    <dbReference type="NCBI Taxonomy" id="1071382"/>
    <lineage>
        <taxon>Eukaryota</taxon>
        <taxon>Fungi</taxon>
        <taxon>Dikarya</taxon>
        <taxon>Ascomycota</taxon>
        <taxon>Saccharomycotina</taxon>
        <taxon>Saccharomycetes</taxon>
        <taxon>Saccharomycetales</taxon>
        <taxon>Saccharomycetaceae</taxon>
        <taxon>Kazachstania</taxon>
    </lineage>
</organism>
<dbReference type="InterPro" id="IPR036570">
    <property type="entry name" value="HORMA_dom_sf"/>
</dbReference>
<comment type="subcellular location">
    <subcellularLocation>
        <location evidence="2">Chromosome</location>
    </subcellularLocation>
    <subcellularLocation>
        <location evidence="1">Nucleus</location>
    </subcellularLocation>
</comment>
<dbReference type="Pfam" id="PF02301">
    <property type="entry name" value="HORMA"/>
    <property type="match status" value="1"/>
</dbReference>
<dbReference type="GO" id="GO:0000400">
    <property type="term" value="F:four-way junction DNA binding"/>
    <property type="evidence" value="ECO:0007669"/>
    <property type="project" value="EnsemblFungi"/>
</dbReference>
<feature type="domain" description="HORMA" evidence="6">
    <location>
        <begin position="23"/>
        <end position="244"/>
    </location>
</feature>
<dbReference type="RefSeq" id="XP_003955564.1">
    <property type="nucleotide sequence ID" value="XM_003955515.1"/>
</dbReference>
<evidence type="ECO:0000256" key="2">
    <source>
        <dbReference type="ARBA" id="ARBA00004286"/>
    </source>
</evidence>
<dbReference type="Gene3D" id="3.30.900.10">
    <property type="entry name" value="HORMA domain"/>
    <property type="match status" value="1"/>
</dbReference>
<dbReference type="EMBL" id="HE650822">
    <property type="protein sequence ID" value="CCF56429.1"/>
    <property type="molecule type" value="Genomic_DNA"/>
</dbReference>
<dbReference type="OrthoDB" id="1928087at2759"/>
<gene>
    <name evidence="7" type="primary">KAFR0B01300</name>
    <name evidence="7" type="ORF">KAFR_0B01300</name>
</gene>
<dbReference type="SUPFAM" id="SSF56019">
    <property type="entry name" value="The spindle assembly checkpoint protein mad2"/>
    <property type="match status" value="1"/>
</dbReference>
<name>H2APX9_KAZAF</name>
<dbReference type="GO" id="GO:0007130">
    <property type="term" value="P:synaptonemal complex assembly"/>
    <property type="evidence" value="ECO:0007669"/>
    <property type="project" value="EnsemblFungi"/>
</dbReference>
<dbReference type="HOGENOM" id="CLU_033649_0_0_1"/>
<dbReference type="STRING" id="1071382.H2APX9"/>